<evidence type="ECO:0000259" key="6">
    <source>
        <dbReference type="Pfam" id="PF14759"/>
    </source>
</evidence>
<evidence type="ECO:0000313" key="8">
    <source>
        <dbReference type="Proteomes" id="UP001528411"/>
    </source>
</evidence>
<protein>
    <submittedName>
        <fullName evidence="7">Oxidoreductase C-terminal domain-containing protein</fullName>
    </submittedName>
</protein>
<dbReference type="InterPro" id="IPR028202">
    <property type="entry name" value="Reductase_C"/>
</dbReference>
<dbReference type="InterPro" id="IPR023753">
    <property type="entry name" value="FAD/NAD-binding_dom"/>
</dbReference>
<accession>A0ABT5FHS0</accession>
<proteinExistence type="predicted"/>
<dbReference type="Pfam" id="PF07992">
    <property type="entry name" value="Pyr_redox_2"/>
    <property type="match status" value="1"/>
</dbReference>
<dbReference type="SUPFAM" id="SSF51905">
    <property type="entry name" value="FAD/NAD(P)-binding domain"/>
    <property type="match status" value="1"/>
</dbReference>
<dbReference type="InterPro" id="IPR016156">
    <property type="entry name" value="FAD/NAD-linked_Rdtase_dimer_sf"/>
</dbReference>
<evidence type="ECO:0000259" key="5">
    <source>
        <dbReference type="Pfam" id="PF07992"/>
    </source>
</evidence>
<sequence length="224" mass="24865">MLARVTTPTMSSYFTNLHEQNDVNILCNKNVEGLSLKGNINQLHCDDDTVYEADIIIVGVGVRVNTELAKMANIEIDNGLKVNEFGATATKNIYAIGDCSNHFNPHYGRFIRLESVQNAVDQAKCVAQAICGQPVPYNTIPWFWSDQFDIKLQMVGLSEGFTDVVVRKEHTDKFSLWYFNGSQLLAVDAVNNAKDYVVATKTIKNGLVVDKTTLGDHSTAVQFL</sequence>
<evidence type="ECO:0000256" key="4">
    <source>
        <dbReference type="ARBA" id="ARBA00023002"/>
    </source>
</evidence>
<dbReference type="InterPro" id="IPR036188">
    <property type="entry name" value="FAD/NAD-bd_sf"/>
</dbReference>
<dbReference type="Gene3D" id="3.30.390.30">
    <property type="match status" value="1"/>
</dbReference>
<keyword evidence="2" id="KW-0285">Flavoprotein</keyword>
<keyword evidence="4" id="KW-0560">Oxidoreductase</keyword>
<comment type="cofactor">
    <cofactor evidence="1">
        <name>FAD</name>
        <dbReference type="ChEBI" id="CHEBI:57692"/>
    </cofactor>
</comment>
<feature type="domain" description="Reductase C-terminal" evidence="6">
    <location>
        <begin position="142"/>
        <end position="221"/>
    </location>
</feature>
<gene>
    <name evidence="7" type="ORF">PN838_20765</name>
</gene>
<keyword evidence="8" id="KW-1185">Reference proteome</keyword>
<dbReference type="Proteomes" id="UP001528411">
    <property type="component" value="Unassembled WGS sequence"/>
</dbReference>
<dbReference type="EMBL" id="JAQOMS010000002">
    <property type="protein sequence ID" value="MDC2890731.1"/>
    <property type="molecule type" value="Genomic_DNA"/>
</dbReference>
<feature type="domain" description="FAD/NAD(P)-binding" evidence="5">
    <location>
        <begin position="4"/>
        <end position="123"/>
    </location>
</feature>
<evidence type="ECO:0000256" key="1">
    <source>
        <dbReference type="ARBA" id="ARBA00001974"/>
    </source>
</evidence>
<dbReference type="PANTHER" id="PTHR43557:SF2">
    <property type="entry name" value="RIESKE DOMAIN-CONTAINING PROTEIN-RELATED"/>
    <property type="match status" value="1"/>
</dbReference>
<evidence type="ECO:0000313" key="7">
    <source>
        <dbReference type="EMBL" id="MDC2890731.1"/>
    </source>
</evidence>
<dbReference type="InterPro" id="IPR050446">
    <property type="entry name" value="FAD-oxidoreductase/Apoptosis"/>
</dbReference>
<keyword evidence="3" id="KW-0274">FAD</keyword>
<comment type="caution">
    <text evidence="7">The sequence shown here is derived from an EMBL/GenBank/DDBJ whole genome shotgun (WGS) entry which is preliminary data.</text>
</comment>
<organism evidence="7 8">
    <name type="scientific">Psychrosphaera algicola</name>
    <dbReference type="NCBI Taxonomy" id="3023714"/>
    <lineage>
        <taxon>Bacteria</taxon>
        <taxon>Pseudomonadati</taxon>
        <taxon>Pseudomonadota</taxon>
        <taxon>Gammaproteobacteria</taxon>
        <taxon>Alteromonadales</taxon>
        <taxon>Pseudoalteromonadaceae</taxon>
        <taxon>Psychrosphaera</taxon>
    </lineage>
</organism>
<dbReference type="Pfam" id="PF14759">
    <property type="entry name" value="Reductase_C"/>
    <property type="match status" value="1"/>
</dbReference>
<evidence type="ECO:0000256" key="2">
    <source>
        <dbReference type="ARBA" id="ARBA00022630"/>
    </source>
</evidence>
<dbReference type="PANTHER" id="PTHR43557">
    <property type="entry name" value="APOPTOSIS-INDUCING FACTOR 1"/>
    <property type="match status" value="1"/>
</dbReference>
<name>A0ABT5FHS0_9GAMM</name>
<dbReference type="SUPFAM" id="SSF55424">
    <property type="entry name" value="FAD/NAD-linked reductases, dimerisation (C-terminal) domain"/>
    <property type="match status" value="1"/>
</dbReference>
<evidence type="ECO:0000256" key="3">
    <source>
        <dbReference type="ARBA" id="ARBA00022827"/>
    </source>
</evidence>
<reference evidence="7 8" key="1">
    <citation type="submission" date="2023-01" db="EMBL/GenBank/DDBJ databases">
        <title>Psychrosphaera sp. nov., isolated from marine algae.</title>
        <authorList>
            <person name="Bayburt H."/>
            <person name="Choi B.J."/>
            <person name="Kim J.M."/>
            <person name="Choi D.G."/>
            <person name="Jeon C.O."/>
        </authorList>
    </citation>
    <scope>NUCLEOTIDE SEQUENCE [LARGE SCALE GENOMIC DNA]</scope>
    <source>
        <strain evidence="7 8">G1-22</strain>
    </source>
</reference>
<dbReference type="Gene3D" id="3.50.50.60">
    <property type="entry name" value="FAD/NAD(P)-binding domain"/>
    <property type="match status" value="2"/>
</dbReference>